<feature type="non-terminal residue" evidence="1">
    <location>
        <position position="71"/>
    </location>
</feature>
<gene>
    <name evidence="1" type="ORF">K432DRAFT_259657</name>
</gene>
<name>A0A8E2E1U7_9PEZI</name>
<accession>A0A8E2E1U7</accession>
<organism evidence="1 2">
    <name type="scientific">Lepidopterella palustris CBS 459.81</name>
    <dbReference type="NCBI Taxonomy" id="1314670"/>
    <lineage>
        <taxon>Eukaryota</taxon>
        <taxon>Fungi</taxon>
        <taxon>Dikarya</taxon>
        <taxon>Ascomycota</taxon>
        <taxon>Pezizomycotina</taxon>
        <taxon>Dothideomycetes</taxon>
        <taxon>Pleosporomycetidae</taxon>
        <taxon>Mytilinidiales</taxon>
        <taxon>Argynnaceae</taxon>
        <taxon>Lepidopterella</taxon>
    </lineage>
</organism>
<feature type="non-terminal residue" evidence="1">
    <location>
        <position position="1"/>
    </location>
</feature>
<protein>
    <recommendedName>
        <fullName evidence="3">HTH CENPB-type domain-containing protein</fullName>
    </recommendedName>
</protein>
<dbReference type="Proteomes" id="UP000250266">
    <property type="component" value="Unassembled WGS sequence"/>
</dbReference>
<keyword evidence="2" id="KW-1185">Reference proteome</keyword>
<proteinExistence type="predicted"/>
<reference evidence="1 2" key="1">
    <citation type="journal article" date="2016" name="Nat. Commun.">
        <title>Ectomycorrhizal ecology is imprinted in the genome of the dominant symbiotic fungus Cenococcum geophilum.</title>
        <authorList>
            <consortium name="DOE Joint Genome Institute"/>
            <person name="Peter M."/>
            <person name="Kohler A."/>
            <person name="Ohm R.A."/>
            <person name="Kuo A."/>
            <person name="Krutzmann J."/>
            <person name="Morin E."/>
            <person name="Arend M."/>
            <person name="Barry K.W."/>
            <person name="Binder M."/>
            <person name="Choi C."/>
            <person name="Clum A."/>
            <person name="Copeland A."/>
            <person name="Grisel N."/>
            <person name="Haridas S."/>
            <person name="Kipfer T."/>
            <person name="LaButti K."/>
            <person name="Lindquist E."/>
            <person name="Lipzen A."/>
            <person name="Maire R."/>
            <person name="Meier B."/>
            <person name="Mihaltcheva S."/>
            <person name="Molinier V."/>
            <person name="Murat C."/>
            <person name="Poggeler S."/>
            <person name="Quandt C.A."/>
            <person name="Sperisen C."/>
            <person name="Tritt A."/>
            <person name="Tisserant E."/>
            <person name="Crous P.W."/>
            <person name="Henrissat B."/>
            <person name="Nehls U."/>
            <person name="Egli S."/>
            <person name="Spatafora J.W."/>
            <person name="Grigoriev I.V."/>
            <person name="Martin F.M."/>
        </authorList>
    </citation>
    <scope>NUCLEOTIDE SEQUENCE [LARGE SCALE GENOMIC DNA]</scope>
    <source>
        <strain evidence="1 2">CBS 459.81</strain>
    </source>
</reference>
<dbReference type="AlphaFoldDB" id="A0A8E2E1U7"/>
<sequence>TYVALSKRAEVPYSTMYHRAHRRRSIEDKAKSQQYLTPSEEKALVKYILRMCSLGFPIRMKSLRSLTFMIA</sequence>
<evidence type="ECO:0000313" key="2">
    <source>
        <dbReference type="Proteomes" id="UP000250266"/>
    </source>
</evidence>
<evidence type="ECO:0000313" key="1">
    <source>
        <dbReference type="EMBL" id="OCK75705.1"/>
    </source>
</evidence>
<evidence type="ECO:0008006" key="3">
    <source>
        <dbReference type="Google" id="ProtNLM"/>
    </source>
</evidence>
<dbReference type="OrthoDB" id="3926909at2759"/>
<dbReference type="EMBL" id="KV745284">
    <property type="protein sequence ID" value="OCK75705.1"/>
    <property type="molecule type" value="Genomic_DNA"/>
</dbReference>